<accession>A0ABM6SV98</accession>
<evidence type="ECO:0000313" key="4">
    <source>
        <dbReference type="EMBL" id="AVH58666.1"/>
    </source>
</evidence>
<dbReference type="NCBIfam" id="TIGR01554">
    <property type="entry name" value="major_cap_HK97"/>
    <property type="match status" value="1"/>
</dbReference>
<evidence type="ECO:0000259" key="3">
    <source>
        <dbReference type="Pfam" id="PF05065"/>
    </source>
</evidence>
<dbReference type="Pfam" id="PF05065">
    <property type="entry name" value="Phage_capsid"/>
    <property type="match status" value="1"/>
</dbReference>
<dbReference type="RefSeq" id="WP_099499364.1">
    <property type="nucleotide sequence ID" value="NZ_CP026652.1"/>
</dbReference>
<sequence length="415" mass="45121">MSELAKRLNERRLSAYNEAKAIVDRAGDENRAFTGEEEQTWTRLNDEIDTIDERVKNVLAMEKRAKDADTAMFGGAPRKGDGSPAGNPDQDLADQFRKLAAGEIRNIDVAMPSAFERRQLSGGVENRSLIKSGAPVPTTFIGQLYNYLVDTSTMRATNPTVYTTSSGENLTVPISTAEGTATWTAENVALTPSDPTLSSVTLGSFKVGKSIFISYELLQDTGFDLLGFISQHAGRNIGIAVDQAYVAGAGGTRPEGFLVNAGLQTTSMGTGTVNGFVAGVTQADTLYDAFHGVLPQYRPRGSWLMHDTTIKAARKLKDTTGQYLWQPALTAGVPDTLLGRPVYADPNMEQFGATGRKVIAFGDFGGYFIRDVTPLRFERSDDFKFDTDMVSFRVLYRTDGKLGDTQAIRVLTTLT</sequence>
<dbReference type="Proteomes" id="UP000238413">
    <property type="component" value="Chromosome"/>
</dbReference>
<name>A0ABM6SV98_9ACTN</name>
<dbReference type="Gene3D" id="3.30.2320.10">
    <property type="entry name" value="hypothetical protein PF0899 domain"/>
    <property type="match status" value="1"/>
</dbReference>
<comment type="subcellular location">
    <subcellularLocation>
        <location evidence="1">Virion</location>
    </subcellularLocation>
</comment>
<protein>
    <submittedName>
        <fullName evidence="4">Phage major capsid protein</fullName>
    </submittedName>
</protein>
<dbReference type="Gene3D" id="3.30.2400.10">
    <property type="entry name" value="Major capsid protein gp5"/>
    <property type="match status" value="1"/>
</dbReference>
<evidence type="ECO:0000313" key="5">
    <source>
        <dbReference type="Proteomes" id="UP000238413"/>
    </source>
</evidence>
<gene>
    <name evidence="4" type="ORF">C4B68_26120</name>
</gene>
<evidence type="ECO:0000256" key="2">
    <source>
        <dbReference type="SAM" id="MobiDB-lite"/>
    </source>
</evidence>
<dbReference type="InterPro" id="IPR054612">
    <property type="entry name" value="Phage_capsid-like_C"/>
</dbReference>
<reference evidence="4 5" key="1">
    <citation type="submission" date="2018-02" db="EMBL/GenBank/DDBJ databases">
        <title>Complete genome sequence of Streptomyces dengpaensis, the producer of angucyclines.</title>
        <authorList>
            <person name="Yumei L."/>
        </authorList>
    </citation>
    <scope>NUCLEOTIDE SEQUENCE [LARGE SCALE GENOMIC DNA]</scope>
    <source>
        <strain evidence="4 5">XZHG99</strain>
    </source>
</reference>
<proteinExistence type="predicted"/>
<dbReference type="InterPro" id="IPR024455">
    <property type="entry name" value="Phage_capsid"/>
</dbReference>
<dbReference type="EMBL" id="CP026652">
    <property type="protein sequence ID" value="AVH58666.1"/>
    <property type="molecule type" value="Genomic_DNA"/>
</dbReference>
<feature type="domain" description="Phage capsid-like C-terminal" evidence="3">
    <location>
        <begin position="133"/>
        <end position="412"/>
    </location>
</feature>
<keyword evidence="5" id="KW-1185">Reference proteome</keyword>
<evidence type="ECO:0000256" key="1">
    <source>
        <dbReference type="ARBA" id="ARBA00004328"/>
    </source>
</evidence>
<feature type="region of interest" description="Disordered" evidence="2">
    <location>
        <begin position="69"/>
        <end position="91"/>
    </location>
</feature>
<dbReference type="SUPFAM" id="SSF56563">
    <property type="entry name" value="Major capsid protein gp5"/>
    <property type="match status" value="1"/>
</dbReference>
<organism evidence="4 5">
    <name type="scientific">Streptomyces dengpaensis</name>
    <dbReference type="NCBI Taxonomy" id="2049881"/>
    <lineage>
        <taxon>Bacteria</taxon>
        <taxon>Bacillati</taxon>
        <taxon>Actinomycetota</taxon>
        <taxon>Actinomycetes</taxon>
        <taxon>Kitasatosporales</taxon>
        <taxon>Streptomycetaceae</taxon>
        <taxon>Streptomyces</taxon>
    </lineage>
</organism>